<dbReference type="CDD" id="cd11386">
    <property type="entry name" value="MCP_signal"/>
    <property type="match status" value="1"/>
</dbReference>
<dbReference type="Gene3D" id="1.10.287.950">
    <property type="entry name" value="Methyl-accepting chemotaxis protein"/>
    <property type="match status" value="1"/>
</dbReference>
<keyword evidence="2 4" id="KW-0807">Transducer</keyword>
<organism evidence="7 8">
    <name type="scientific">Aeromonas eucrenophila</name>
    <dbReference type="NCBI Taxonomy" id="649"/>
    <lineage>
        <taxon>Bacteria</taxon>
        <taxon>Pseudomonadati</taxon>
        <taxon>Pseudomonadota</taxon>
        <taxon>Gammaproteobacteria</taxon>
        <taxon>Aeromonadales</taxon>
        <taxon>Aeromonadaceae</taxon>
        <taxon>Aeromonas</taxon>
    </lineage>
</organism>
<name>A0ABW0YBX5_9GAMM</name>
<evidence type="ECO:0000256" key="3">
    <source>
        <dbReference type="ARBA" id="ARBA00029447"/>
    </source>
</evidence>
<dbReference type="SMART" id="SM00283">
    <property type="entry name" value="MA"/>
    <property type="match status" value="1"/>
</dbReference>
<proteinExistence type="inferred from homology"/>
<dbReference type="InterPro" id="IPR004089">
    <property type="entry name" value="MCPsignal_dom"/>
</dbReference>
<evidence type="ECO:0000313" key="8">
    <source>
        <dbReference type="Proteomes" id="UP001596132"/>
    </source>
</evidence>
<evidence type="ECO:0000256" key="4">
    <source>
        <dbReference type="PROSITE-ProRule" id="PRU00284"/>
    </source>
</evidence>
<accession>A0ABW0YBX5</accession>
<comment type="caution">
    <text evidence="7">The sequence shown here is derived from an EMBL/GenBank/DDBJ whole genome shotgun (WGS) entry which is preliminary data.</text>
</comment>
<keyword evidence="8" id="KW-1185">Reference proteome</keyword>
<keyword evidence="5" id="KW-0812">Transmembrane</keyword>
<gene>
    <name evidence="7" type="ORF">ACFPVW_02825</name>
</gene>
<dbReference type="PRINTS" id="PR00260">
    <property type="entry name" value="CHEMTRNSDUCR"/>
</dbReference>
<keyword evidence="5" id="KW-0472">Membrane</keyword>
<comment type="similarity">
    <text evidence="3">Belongs to the methyl-accepting chemotaxis (MCP) protein family.</text>
</comment>
<dbReference type="PROSITE" id="PS50111">
    <property type="entry name" value="CHEMOTAXIS_TRANSDUC_2"/>
    <property type="match status" value="1"/>
</dbReference>
<dbReference type="PANTHER" id="PTHR32089">
    <property type="entry name" value="METHYL-ACCEPTING CHEMOTAXIS PROTEIN MCPB"/>
    <property type="match status" value="1"/>
</dbReference>
<reference evidence="8" key="1">
    <citation type="journal article" date="2019" name="Int. J. Syst. Evol. Microbiol.">
        <title>The Global Catalogue of Microorganisms (GCM) 10K type strain sequencing project: providing services to taxonomists for standard genome sequencing and annotation.</title>
        <authorList>
            <consortium name="The Broad Institute Genomics Platform"/>
            <consortium name="The Broad Institute Genome Sequencing Center for Infectious Disease"/>
            <person name="Wu L."/>
            <person name="Ma J."/>
        </authorList>
    </citation>
    <scope>NUCLEOTIDE SEQUENCE [LARGE SCALE GENOMIC DNA]</scope>
    <source>
        <strain evidence="8">KCTC 15012</strain>
    </source>
</reference>
<feature type="transmembrane region" description="Helical" evidence="5">
    <location>
        <begin position="71"/>
        <end position="88"/>
    </location>
</feature>
<evidence type="ECO:0000256" key="1">
    <source>
        <dbReference type="ARBA" id="ARBA00004370"/>
    </source>
</evidence>
<comment type="subcellular location">
    <subcellularLocation>
        <location evidence="1">Membrane</location>
    </subcellularLocation>
</comment>
<feature type="domain" description="Methyl-accepting transducer" evidence="6">
    <location>
        <begin position="210"/>
        <end position="446"/>
    </location>
</feature>
<protein>
    <submittedName>
        <fullName evidence="7">Methyl-accepting chemotaxis protein</fullName>
    </submittedName>
</protein>
<dbReference type="Proteomes" id="UP001596132">
    <property type="component" value="Unassembled WGS sequence"/>
</dbReference>
<dbReference type="PANTHER" id="PTHR32089:SF112">
    <property type="entry name" value="LYSOZYME-LIKE PROTEIN-RELATED"/>
    <property type="match status" value="1"/>
</dbReference>
<feature type="transmembrane region" description="Helical" evidence="5">
    <location>
        <begin position="95"/>
        <end position="115"/>
    </location>
</feature>
<keyword evidence="5" id="KW-1133">Transmembrane helix</keyword>
<dbReference type="SUPFAM" id="SSF58104">
    <property type="entry name" value="Methyl-accepting chemotaxis protein (MCP) signaling domain"/>
    <property type="match status" value="1"/>
</dbReference>
<evidence type="ECO:0000256" key="5">
    <source>
        <dbReference type="SAM" id="Phobius"/>
    </source>
</evidence>
<dbReference type="EMBL" id="JBHSPP010000005">
    <property type="protein sequence ID" value="MFC5705029.1"/>
    <property type="molecule type" value="Genomic_DNA"/>
</dbReference>
<feature type="transmembrane region" description="Helical" evidence="5">
    <location>
        <begin position="26"/>
        <end position="43"/>
    </location>
</feature>
<evidence type="ECO:0000259" key="6">
    <source>
        <dbReference type="PROSITE" id="PS50111"/>
    </source>
</evidence>
<evidence type="ECO:0000256" key="2">
    <source>
        <dbReference type="ARBA" id="ARBA00023224"/>
    </source>
</evidence>
<dbReference type="InterPro" id="IPR004090">
    <property type="entry name" value="Chemotax_Me-accpt_rcpt"/>
</dbReference>
<dbReference type="RefSeq" id="WP_197066165.1">
    <property type="nucleotide sequence ID" value="NZ_CDDF01000005.1"/>
</dbReference>
<dbReference type="Pfam" id="PF00015">
    <property type="entry name" value="MCPsignal"/>
    <property type="match status" value="1"/>
</dbReference>
<sequence>MLGLLWFTLFCSAGLAFWHDTWLQTALVGGSVCALLTALYRVLAGTRWMRCLIGVGLMVMAALHINQARGVIEIHFGIFVLLAVLTFYRDWLPIVVAAAVIAVHHVLFHVLQHAGFPVYVMQFHGGWGMIFLHAFYVVVESVILIYLARLSLADATENQEVLNKVLVAANQLNQGASPDAQATGIKLSSGQRFDHFLEQVSNLVDGVARDSRSLGELSHELFRAGHTLEDGAQHQLDEVSRMSGAMGLMLTAMGEIAGHVDHTLQCAGEASDQVGKGRVTVDQTREDILALASSIDVTDRTVQSVVDQTEQIGRVLEVIHDIAQQTNLLALNAAIEAARAGEQGRGFAVVAEEVRNLSQKTSVSTSEIQQIIERLQQGSRQAASAMHDSREGGQRCVSASQSAAQMLHVVADDIANINRFNALIAATTQEQSRVSVDISHRLQTVQQIAECNADNIGALTRSSQCLPPLAARLENLGRAFHA</sequence>
<evidence type="ECO:0000313" key="7">
    <source>
        <dbReference type="EMBL" id="MFC5705029.1"/>
    </source>
</evidence>
<feature type="transmembrane region" description="Helical" evidence="5">
    <location>
        <begin position="127"/>
        <end position="148"/>
    </location>
</feature>